<keyword evidence="2" id="KW-1185">Reference proteome</keyword>
<evidence type="ECO:0000313" key="1">
    <source>
        <dbReference type="EMBL" id="MDR6943206.1"/>
    </source>
</evidence>
<proteinExistence type="predicted"/>
<reference evidence="1 2" key="1">
    <citation type="submission" date="2023-07" db="EMBL/GenBank/DDBJ databases">
        <title>Sorghum-associated microbial communities from plants grown in Nebraska, USA.</title>
        <authorList>
            <person name="Schachtman D."/>
        </authorList>
    </citation>
    <scope>NUCLEOTIDE SEQUENCE [LARGE SCALE GENOMIC DNA]</scope>
    <source>
        <strain evidence="1 2">3262</strain>
    </source>
</reference>
<dbReference type="EMBL" id="JAVDUU010000003">
    <property type="protein sequence ID" value="MDR6943206.1"/>
    <property type="molecule type" value="Genomic_DNA"/>
</dbReference>
<gene>
    <name evidence="1" type="ORF">J2W55_003059</name>
</gene>
<comment type="caution">
    <text evidence="1">The sequence shown here is derived from an EMBL/GenBank/DDBJ whole genome shotgun (WGS) entry which is preliminary data.</text>
</comment>
<organism evidence="1 2">
    <name type="scientific">Mucilaginibacter pocheonensis</name>
    <dbReference type="NCBI Taxonomy" id="398050"/>
    <lineage>
        <taxon>Bacteria</taxon>
        <taxon>Pseudomonadati</taxon>
        <taxon>Bacteroidota</taxon>
        <taxon>Sphingobacteriia</taxon>
        <taxon>Sphingobacteriales</taxon>
        <taxon>Sphingobacteriaceae</taxon>
        <taxon>Mucilaginibacter</taxon>
    </lineage>
</organism>
<sequence>MLKFHTSYNNTSIKLKINNEHLGLPYATVS</sequence>
<protein>
    <submittedName>
        <fullName evidence="1">Uncharacterized protein</fullName>
    </submittedName>
</protein>
<dbReference type="Proteomes" id="UP001247620">
    <property type="component" value="Unassembled WGS sequence"/>
</dbReference>
<name>A0ABU1TCS9_9SPHI</name>
<accession>A0ABU1TCS9</accession>
<evidence type="ECO:0000313" key="2">
    <source>
        <dbReference type="Proteomes" id="UP001247620"/>
    </source>
</evidence>